<feature type="compositionally biased region" description="Low complexity" evidence="1">
    <location>
        <begin position="195"/>
        <end position="211"/>
    </location>
</feature>
<feature type="region of interest" description="Disordered" evidence="1">
    <location>
        <begin position="1"/>
        <end position="27"/>
    </location>
</feature>
<dbReference type="Proteomes" id="UP001586593">
    <property type="component" value="Unassembled WGS sequence"/>
</dbReference>
<accession>A0ABR3VSF7</accession>
<evidence type="ECO:0000259" key="2">
    <source>
        <dbReference type="Pfam" id="PF06985"/>
    </source>
</evidence>
<dbReference type="InterPro" id="IPR010730">
    <property type="entry name" value="HET"/>
</dbReference>
<feature type="domain" description="Heterokaryon incompatibility" evidence="2">
    <location>
        <begin position="57"/>
        <end position="183"/>
    </location>
</feature>
<dbReference type="PANTHER" id="PTHR10622">
    <property type="entry name" value="HET DOMAIN-CONTAINING PROTEIN"/>
    <property type="match status" value="1"/>
</dbReference>
<evidence type="ECO:0000313" key="4">
    <source>
        <dbReference type="Proteomes" id="UP001586593"/>
    </source>
</evidence>
<name>A0ABR3VSF7_9PEZI</name>
<proteinExistence type="predicted"/>
<comment type="caution">
    <text evidence="3">The sequence shown here is derived from an EMBL/GenBank/DDBJ whole genome shotgun (WGS) entry which is preliminary data.</text>
</comment>
<dbReference type="Pfam" id="PF06985">
    <property type="entry name" value="HET"/>
    <property type="match status" value="1"/>
</dbReference>
<dbReference type="EMBL" id="JAZHXJ010001600">
    <property type="protein sequence ID" value="KAL1844595.1"/>
    <property type="molecule type" value="Genomic_DNA"/>
</dbReference>
<gene>
    <name evidence="3" type="ORF">VTK73DRAFT_2240</name>
</gene>
<keyword evidence="4" id="KW-1185">Reference proteome</keyword>
<evidence type="ECO:0000256" key="1">
    <source>
        <dbReference type="SAM" id="MobiDB-lite"/>
    </source>
</evidence>
<dbReference type="PANTHER" id="PTHR10622:SF10">
    <property type="entry name" value="HET DOMAIN-CONTAINING PROTEIN"/>
    <property type="match status" value="1"/>
</dbReference>
<sequence>MQRTRGTRAVGAGEVEERPGPPAPSLNGSRTAIVVMWLLNARTLALENLDRPEEHRYVTLSHRWRRNADEEVTFQDMADLSRARLKPGFHKIQRTCAKALDKGVGYAWVDTCCIDKSSSAALSEALNSLFAWYKASSYCFAYLEDLVGETTSDPAVPPPDRSVRPVRDVTESEWFTRGWTLPELIAPEVVEFYDASWPSSSPPSRSAAACPGRPIASPAAPRTCPTASWASST</sequence>
<evidence type="ECO:0000313" key="3">
    <source>
        <dbReference type="EMBL" id="KAL1844595.1"/>
    </source>
</evidence>
<protein>
    <recommendedName>
        <fullName evidence="2">Heterokaryon incompatibility domain-containing protein</fullName>
    </recommendedName>
</protein>
<reference evidence="3 4" key="1">
    <citation type="journal article" date="2024" name="Commun. Biol.">
        <title>Comparative genomic analysis of thermophilic fungi reveals convergent evolutionary adaptations and gene losses.</title>
        <authorList>
            <person name="Steindorff A.S."/>
            <person name="Aguilar-Pontes M.V."/>
            <person name="Robinson A.J."/>
            <person name="Andreopoulos B."/>
            <person name="LaButti K."/>
            <person name="Kuo A."/>
            <person name="Mondo S."/>
            <person name="Riley R."/>
            <person name="Otillar R."/>
            <person name="Haridas S."/>
            <person name="Lipzen A."/>
            <person name="Grimwood J."/>
            <person name="Schmutz J."/>
            <person name="Clum A."/>
            <person name="Reid I.D."/>
            <person name="Moisan M.C."/>
            <person name="Butler G."/>
            <person name="Nguyen T.T.M."/>
            <person name="Dewar K."/>
            <person name="Conant G."/>
            <person name="Drula E."/>
            <person name="Henrissat B."/>
            <person name="Hansel C."/>
            <person name="Singer S."/>
            <person name="Hutchinson M.I."/>
            <person name="de Vries R.P."/>
            <person name="Natvig D.O."/>
            <person name="Powell A.J."/>
            <person name="Tsang A."/>
            <person name="Grigoriev I.V."/>
        </authorList>
    </citation>
    <scope>NUCLEOTIDE SEQUENCE [LARGE SCALE GENOMIC DNA]</scope>
    <source>
        <strain evidence="3 4">ATCC 24622</strain>
    </source>
</reference>
<organism evidence="3 4">
    <name type="scientific">Phialemonium thermophilum</name>
    <dbReference type="NCBI Taxonomy" id="223376"/>
    <lineage>
        <taxon>Eukaryota</taxon>
        <taxon>Fungi</taxon>
        <taxon>Dikarya</taxon>
        <taxon>Ascomycota</taxon>
        <taxon>Pezizomycotina</taxon>
        <taxon>Sordariomycetes</taxon>
        <taxon>Sordariomycetidae</taxon>
        <taxon>Cephalothecales</taxon>
        <taxon>Cephalothecaceae</taxon>
        <taxon>Phialemonium</taxon>
    </lineage>
</organism>
<feature type="region of interest" description="Disordered" evidence="1">
    <location>
        <begin position="195"/>
        <end position="233"/>
    </location>
</feature>